<dbReference type="Proteomes" id="UP000515734">
    <property type="component" value="Chromosome"/>
</dbReference>
<dbReference type="InterPro" id="IPR023149">
    <property type="entry name" value="Trans_acon_MeTrfase_C"/>
</dbReference>
<evidence type="ECO:0000256" key="1">
    <source>
        <dbReference type="ARBA" id="ARBA00022490"/>
    </source>
</evidence>
<protein>
    <recommendedName>
        <fullName evidence="5">Trans-aconitate 2-methyltransferase</fullName>
        <ecNumber evidence="5">2.1.1.144</ecNumber>
    </recommendedName>
</protein>
<dbReference type="InterPro" id="IPR023506">
    <property type="entry name" value="Trans-aconitate_MeTrfase"/>
</dbReference>
<sequence length="282" mass="30626">MYLSFADHRGRPFADLVTRIGADAPRRVVDLGCGPGNLTATLSQRWPSAVVEAWDSSPEMVAAARARGVAAEVGDVRDWTPQPDTDVVLSNATLHWVPEHPELLARWAGALAPGSWLAMQVPGNFAAPSHQTVRELANRQPWTALLADVPSLVGEVVATPSGYAELLTDAGCTVDAWETTYLHELTGEHPVLDWITGTALRPVRSRLTDDQWERFRADLIPLLDAAYPRRADGRTFFPFRRVFVVARVGQRLRSSSSMTRATSSEMSAPVVSSTRSGSSGGS</sequence>
<keyword evidence="1 5" id="KW-0963">Cytoplasm</keyword>
<comment type="subcellular location">
    <subcellularLocation>
        <location evidence="5">Cytoplasm</location>
    </subcellularLocation>
</comment>
<evidence type="ECO:0000256" key="6">
    <source>
        <dbReference type="SAM" id="MobiDB-lite"/>
    </source>
</evidence>
<dbReference type="Pfam" id="PF13489">
    <property type="entry name" value="Methyltransf_23"/>
    <property type="match status" value="1"/>
</dbReference>
<evidence type="ECO:0000256" key="2">
    <source>
        <dbReference type="ARBA" id="ARBA00022603"/>
    </source>
</evidence>
<comment type="similarity">
    <text evidence="5">Belongs to the methyltransferase superfamily. Tam family.</text>
</comment>
<accession>A0A6S6P1G9</accession>
<comment type="catalytic activity">
    <reaction evidence="5">
        <text>trans-aconitate + S-adenosyl-L-methionine = (E)-3-(methoxycarbonyl)pent-2-enedioate + S-adenosyl-L-homocysteine</text>
        <dbReference type="Rhea" id="RHEA:14969"/>
        <dbReference type="ChEBI" id="CHEBI:15708"/>
        <dbReference type="ChEBI" id="CHEBI:57470"/>
        <dbReference type="ChEBI" id="CHEBI:57856"/>
        <dbReference type="ChEBI" id="CHEBI:59789"/>
        <dbReference type="EC" id="2.1.1.144"/>
    </reaction>
</comment>
<dbReference type="HAMAP" id="MF_00560">
    <property type="entry name" value="Tran_acon_Me_trans"/>
    <property type="match status" value="1"/>
</dbReference>
<evidence type="ECO:0000256" key="4">
    <source>
        <dbReference type="ARBA" id="ARBA00022691"/>
    </source>
</evidence>
<reference evidence="7 8" key="1">
    <citation type="submission" date="2020-07" db="EMBL/GenBank/DDBJ databases">
        <title>Complete genome sequence of Mycolicibacterium litorale like strain isolated from cardiac implantable electronic device infection.</title>
        <authorList>
            <person name="Fukano H."/>
            <person name="Miyama H."/>
            <person name="Hoshino Y."/>
        </authorList>
    </citation>
    <scope>NUCLEOTIDE SEQUENCE [LARGE SCALE GENOMIC DNA]</scope>
    <source>
        <strain evidence="7 8">NIIDNTM18</strain>
    </source>
</reference>
<dbReference type="EMBL" id="AP023287">
    <property type="protein sequence ID" value="BCI51167.1"/>
    <property type="molecule type" value="Genomic_DNA"/>
</dbReference>
<feature type="region of interest" description="Disordered" evidence="6">
    <location>
        <begin position="256"/>
        <end position="282"/>
    </location>
</feature>
<dbReference type="EC" id="2.1.1.144" evidence="5"/>
<evidence type="ECO:0000313" key="8">
    <source>
        <dbReference type="Proteomes" id="UP000515734"/>
    </source>
</evidence>
<dbReference type="PANTHER" id="PTHR43861:SF1">
    <property type="entry name" value="TRANS-ACONITATE 2-METHYLTRANSFERASE"/>
    <property type="match status" value="1"/>
</dbReference>
<dbReference type="GO" id="GO:0005737">
    <property type="term" value="C:cytoplasm"/>
    <property type="evidence" value="ECO:0007669"/>
    <property type="project" value="UniProtKB-SubCell"/>
</dbReference>
<keyword evidence="3 5" id="KW-0808">Transferase</keyword>
<proteinExistence type="inferred from homology"/>
<keyword evidence="4 5" id="KW-0949">S-adenosyl-L-methionine</keyword>
<dbReference type="NCBIfam" id="NF010703">
    <property type="entry name" value="PRK14103.1"/>
    <property type="match status" value="1"/>
</dbReference>
<organism evidence="7 8">
    <name type="scientific">Mycolicibacterium litorale</name>
    <dbReference type="NCBI Taxonomy" id="758802"/>
    <lineage>
        <taxon>Bacteria</taxon>
        <taxon>Bacillati</taxon>
        <taxon>Actinomycetota</taxon>
        <taxon>Actinomycetes</taxon>
        <taxon>Mycobacteriales</taxon>
        <taxon>Mycobacteriaceae</taxon>
        <taxon>Mycolicibacterium</taxon>
    </lineage>
</organism>
<dbReference type="GO" id="GO:0030798">
    <property type="term" value="F:trans-aconitate 2-methyltransferase activity"/>
    <property type="evidence" value="ECO:0007669"/>
    <property type="project" value="UniProtKB-UniRule"/>
</dbReference>
<dbReference type="Gene3D" id="1.10.150.290">
    <property type="entry name" value="S-adenosyl-L-methionine-dependent methyltransferases"/>
    <property type="match status" value="1"/>
</dbReference>
<evidence type="ECO:0000313" key="7">
    <source>
        <dbReference type="EMBL" id="BCI51167.1"/>
    </source>
</evidence>
<name>A0A6S6P1G9_9MYCO</name>
<dbReference type="SUPFAM" id="SSF53335">
    <property type="entry name" value="S-adenosyl-L-methionine-dependent methyltransferases"/>
    <property type="match status" value="1"/>
</dbReference>
<dbReference type="PANTHER" id="PTHR43861">
    <property type="entry name" value="TRANS-ACONITATE 2-METHYLTRANSFERASE-RELATED"/>
    <property type="match status" value="1"/>
</dbReference>
<dbReference type="InterPro" id="IPR029063">
    <property type="entry name" value="SAM-dependent_MTases_sf"/>
</dbReference>
<dbReference type="Gene3D" id="3.40.50.150">
    <property type="entry name" value="Vaccinia Virus protein VP39"/>
    <property type="match status" value="1"/>
</dbReference>
<dbReference type="GO" id="GO:0032259">
    <property type="term" value="P:methylation"/>
    <property type="evidence" value="ECO:0007669"/>
    <property type="project" value="UniProtKB-KW"/>
</dbReference>
<dbReference type="CDD" id="cd02440">
    <property type="entry name" value="AdoMet_MTases"/>
    <property type="match status" value="1"/>
</dbReference>
<gene>
    <name evidence="5 7" type="primary">tam</name>
    <name evidence="7" type="ORF">NIIDNTM18_04450</name>
</gene>
<evidence type="ECO:0000256" key="5">
    <source>
        <dbReference type="HAMAP-Rule" id="MF_00560"/>
    </source>
</evidence>
<comment type="function">
    <text evidence="5">Catalyzes the S-adenosylmethionine monomethyl esterification of trans-aconitate.</text>
</comment>
<dbReference type="AlphaFoldDB" id="A0A6S6P1G9"/>
<evidence type="ECO:0000256" key="3">
    <source>
        <dbReference type="ARBA" id="ARBA00022679"/>
    </source>
</evidence>
<keyword evidence="2 5" id="KW-0489">Methyltransferase</keyword>